<dbReference type="InterPro" id="IPR001138">
    <property type="entry name" value="Zn2Cys6_DnaBD"/>
</dbReference>
<dbReference type="Proteomes" id="UP000054321">
    <property type="component" value="Unassembled WGS sequence"/>
</dbReference>
<dbReference type="HOGENOM" id="CLU_024509_0_0_1"/>
<dbReference type="SUPFAM" id="SSF57701">
    <property type="entry name" value="Zn2/Cys6 DNA-binding domain"/>
    <property type="match status" value="1"/>
</dbReference>
<dbReference type="PROSITE" id="PS50048">
    <property type="entry name" value="ZN2_CY6_FUNGAL_2"/>
    <property type="match status" value="1"/>
</dbReference>
<evidence type="ECO:0000256" key="2">
    <source>
        <dbReference type="SAM" id="MobiDB-lite"/>
    </source>
</evidence>
<evidence type="ECO:0000259" key="3">
    <source>
        <dbReference type="PROSITE" id="PS50048"/>
    </source>
</evidence>
<gene>
    <name evidence="4" type="ORF">OIDMADRAFT_59584</name>
</gene>
<dbReference type="InterPro" id="IPR036864">
    <property type="entry name" value="Zn2-C6_fun-type_DNA-bd_sf"/>
</dbReference>
<evidence type="ECO:0000313" key="4">
    <source>
        <dbReference type="EMBL" id="KIM95807.1"/>
    </source>
</evidence>
<feature type="region of interest" description="Disordered" evidence="2">
    <location>
        <begin position="58"/>
        <end position="107"/>
    </location>
</feature>
<reference evidence="5" key="2">
    <citation type="submission" date="2015-01" db="EMBL/GenBank/DDBJ databases">
        <title>Evolutionary Origins and Diversification of the Mycorrhizal Mutualists.</title>
        <authorList>
            <consortium name="DOE Joint Genome Institute"/>
            <consortium name="Mycorrhizal Genomics Consortium"/>
            <person name="Kohler A."/>
            <person name="Kuo A."/>
            <person name="Nagy L.G."/>
            <person name="Floudas D."/>
            <person name="Copeland A."/>
            <person name="Barry K.W."/>
            <person name="Cichocki N."/>
            <person name="Veneault-Fourrey C."/>
            <person name="LaButti K."/>
            <person name="Lindquist E.A."/>
            <person name="Lipzen A."/>
            <person name="Lundell T."/>
            <person name="Morin E."/>
            <person name="Murat C."/>
            <person name="Riley R."/>
            <person name="Ohm R."/>
            <person name="Sun H."/>
            <person name="Tunlid A."/>
            <person name="Henrissat B."/>
            <person name="Grigoriev I.V."/>
            <person name="Hibbett D.S."/>
            <person name="Martin F."/>
        </authorList>
    </citation>
    <scope>NUCLEOTIDE SEQUENCE [LARGE SCALE GENOMIC DNA]</scope>
    <source>
        <strain evidence="5">Zn</strain>
    </source>
</reference>
<dbReference type="OrthoDB" id="4491390at2759"/>
<dbReference type="InParanoid" id="A0A0C3D1M3"/>
<keyword evidence="5" id="KW-1185">Reference proteome</keyword>
<feature type="compositionally biased region" description="Low complexity" evidence="2">
    <location>
        <begin position="64"/>
        <end position="75"/>
    </location>
</feature>
<reference evidence="4 5" key="1">
    <citation type="submission" date="2014-04" db="EMBL/GenBank/DDBJ databases">
        <authorList>
            <consortium name="DOE Joint Genome Institute"/>
            <person name="Kuo A."/>
            <person name="Martino E."/>
            <person name="Perotto S."/>
            <person name="Kohler A."/>
            <person name="Nagy L.G."/>
            <person name="Floudas D."/>
            <person name="Copeland A."/>
            <person name="Barry K.W."/>
            <person name="Cichocki N."/>
            <person name="Veneault-Fourrey C."/>
            <person name="LaButti K."/>
            <person name="Lindquist E.A."/>
            <person name="Lipzen A."/>
            <person name="Lundell T."/>
            <person name="Morin E."/>
            <person name="Murat C."/>
            <person name="Sun H."/>
            <person name="Tunlid A."/>
            <person name="Henrissat B."/>
            <person name="Grigoriev I.V."/>
            <person name="Hibbett D.S."/>
            <person name="Martin F."/>
            <person name="Nordberg H.P."/>
            <person name="Cantor M.N."/>
            <person name="Hua S.X."/>
        </authorList>
    </citation>
    <scope>NUCLEOTIDE SEQUENCE [LARGE SCALE GENOMIC DNA]</scope>
    <source>
        <strain evidence="4 5">Zn</strain>
    </source>
</reference>
<dbReference type="GO" id="GO:0008270">
    <property type="term" value="F:zinc ion binding"/>
    <property type="evidence" value="ECO:0007669"/>
    <property type="project" value="InterPro"/>
</dbReference>
<dbReference type="SMART" id="SM00066">
    <property type="entry name" value="GAL4"/>
    <property type="match status" value="1"/>
</dbReference>
<dbReference type="InterPro" id="IPR053178">
    <property type="entry name" value="Osmoadaptation_assoc"/>
</dbReference>
<dbReference type="Gene3D" id="4.10.240.10">
    <property type="entry name" value="Zn(2)-C6 fungal-type DNA-binding domain"/>
    <property type="match status" value="1"/>
</dbReference>
<organism evidence="4 5">
    <name type="scientific">Oidiodendron maius (strain Zn)</name>
    <dbReference type="NCBI Taxonomy" id="913774"/>
    <lineage>
        <taxon>Eukaryota</taxon>
        <taxon>Fungi</taxon>
        <taxon>Dikarya</taxon>
        <taxon>Ascomycota</taxon>
        <taxon>Pezizomycotina</taxon>
        <taxon>Leotiomycetes</taxon>
        <taxon>Leotiomycetes incertae sedis</taxon>
        <taxon>Myxotrichaceae</taxon>
        <taxon>Oidiodendron</taxon>
    </lineage>
</organism>
<feature type="compositionally biased region" description="Polar residues" evidence="2">
    <location>
        <begin position="76"/>
        <end position="100"/>
    </location>
</feature>
<dbReference type="Pfam" id="PF00172">
    <property type="entry name" value="Zn_clus"/>
    <property type="match status" value="1"/>
</dbReference>
<accession>A0A0C3D1M3</accession>
<feature type="domain" description="Zn(2)-C6 fungal-type" evidence="3">
    <location>
        <begin position="10"/>
        <end position="39"/>
    </location>
</feature>
<dbReference type="STRING" id="913774.A0A0C3D1M3"/>
<protein>
    <recommendedName>
        <fullName evidence="3">Zn(2)-C6 fungal-type domain-containing protein</fullName>
    </recommendedName>
</protein>
<evidence type="ECO:0000256" key="1">
    <source>
        <dbReference type="ARBA" id="ARBA00023242"/>
    </source>
</evidence>
<dbReference type="GO" id="GO:0000981">
    <property type="term" value="F:DNA-binding transcription factor activity, RNA polymerase II-specific"/>
    <property type="evidence" value="ECO:0007669"/>
    <property type="project" value="InterPro"/>
</dbReference>
<sequence length="516" mass="57974">MPLYPGASQGCEECRQRHKKCDLSTPECRRCCRAGVKCSGLRDPRTFIHRNAANLGQQSHRRALASALQSRRQLQPANEDSGISNGQAHTPRQTATSSPHRPSPLPDIISELLPGRLTYLTLIEDFKPLAWRGIFSGDRVSRNQPMYSSAALCIRALLPLTSLRMKWLDLPIFSLLMTYMGGLRSDSRLVQLAQLTYASALEESHPYIQQAIVDCNAGSRPKANLQLLLLLTIAFQTFEFVRGTESSEAALFTHVDGALSVLELSGPQQYRSAQIRQAFSGFRGILVSVALHRRQPTFLAEPNWIELPFEGFRKTRRELLHDLALQIPGLLYRTDRLISGLVNTDDTSDCRGPPGVSDQDHGPASLLLVDYYTILHRIEEWLNNWKSSESGPLYWTSTLPMPRMIVEVDMECIPSFTDTAFQLRFLSGQKAGLLITYWDFLLELLMGIIDLKRGIPDVQNDTLEEDLYMAQKTACLILEAAPYLLSCFEGTIVSKAPLQTALRYFELQHVGPRFGH</sequence>
<dbReference type="PANTHER" id="PTHR38111:SF11">
    <property type="entry name" value="TRANSCRIPTION FACTOR DOMAIN-CONTAINING PROTEIN-RELATED"/>
    <property type="match status" value="1"/>
</dbReference>
<name>A0A0C3D1M3_OIDMZ</name>
<evidence type="ECO:0000313" key="5">
    <source>
        <dbReference type="Proteomes" id="UP000054321"/>
    </source>
</evidence>
<dbReference type="EMBL" id="KN832886">
    <property type="protein sequence ID" value="KIM95807.1"/>
    <property type="molecule type" value="Genomic_DNA"/>
</dbReference>
<dbReference type="PROSITE" id="PS00463">
    <property type="entry name" value="ZN2_CY6_FUNGAL_1"/>
    <property type="match status" value="1"/>
</dbReference>
<dbReference type="AlphaFoldDB" id="A0A0C3D1M3"/>
<proteinExistence type="predicted"/>
<dbReference type="CDD" id="cd00067">
    <property type="entry name" value="GAL4"/>
    <property type="match status" value="1"/>
</dbReference>
<keyword evidence="1" id="KW-0539">Nucleus</keyword>
<dbReference type="PANTHER" id="PTHR38111">
    <property type="entry name" value="ZN(2)-C6 FUNGAL-TYPE DOMAIN-CONTAINING PROTEIN-RELATED"/>
    <property type="match status" value="1"/>
</dbReference>